<name>A0A834B270_9CHIR</name>
<dbReference type="AlphaFoldDB" id="A0A834B270"/>
<dbReference type="Proteomes" id="UP000664940">
    <property type="component" value="Unassembled WGS sequence"/>
</dbReference>
<comment type="caution">
    <text evidence="1">The sequence shown here is derived from an EMBL/GenBank/DDBJ whole genome shotgun (WGS) entry which is preliminary data.</text>
</comment>
<organism evidence="1 2">
    <name type="scientific">Phyllostomus discolor</name>
    <name type="common">pale spear-nosed bat</name>
    <dbReference type="NCBI Taxonomy" id="89673"/>
    <lineage>
        <taxon>Eukaryota</taxon>
        <taxon>Metazoa</taxon>
        <taxon>Chordata</taxon>
        <taxon>Craniata</taxon>
        <taxon>Vertebrata</taxon>
        <taxon>Euteleostomi</taxon>
        <taxon>Mammalia</taxon>
        <taxon>Eutheria</taxon>
        <taxon>Laurasiatheria</taxon>
        <taxon>Chiroptera</taxon>
        <taxon>Yangochiroptera</taxon>
        <taxon>Phyllostomidae</taxon>
        <taxon>Phyllostominae</taxon>
        <taxon>Phyllostomus</taxon>
    </lineage>
</organism>
<sequence>MLQDPRERQQPAWREQRRNPASLCGLRSWASAGNSPWLVRGGFALSCQRRSSTASVLDNL</sequence>
<reference evidence="1 2" key="1">
    <citation type="journal article" date="2020" name="Nature">
        <title>Six reference-quality genomes reveal evolution of bat adaptations.</title>
        <authorList>
            <person name="Jebb D."/>
            <person name="Huang Z."/>
            <person name="Pippel M."/>
            <person name="Hughes G.M."/>
            <person name="Lavrichenko K."/>
            <person name="Devanna P."/>
            <person name="Winkler S."/>
            <person name="Jermiin L.S."/>
            <person name="Skirmuntt E.C."/>
            <person name="Katzourakis A."/>
            <person name="Burkitt-Gray L."/>
            <person name="Ray D.A."/>
            <person name="Sullivan K.A.M."/>
            <person name="Roscito J.G."/>
            <person name="Kirilenko B.M."/>
            <person name="Davalos L.M."/>
            <person name="Corthals A.P."/>
            <person name="Power M.L."/>
            <person name="Jones G."/>
            <person name="Ransome R.D."/>
            <person name="Dechmann D.K.N."/>
            <person name="Locatelli A.G."/>
            <person name="Puechmaille S.J."/>
            <person name="Fedrigo O."/>
            <person name="Jarvis E.D."/>
            <person name="Hiller M."/>
            <person name="Vernes S.C."/>
            <person name="Myers E.W."/>
            <person name="Teeling E.C."/>
        </authorList>
    </citation>
    <scope>NUCLEOTIDE SEQUENCE [LARGE SCALE GENOMIC DNA]</scope>
    <source>
        <strain evidence="1">Bat1K_MPI-CBG_1</strain>
    </source>
</reference>
<dbReference type="EMBL" id="JABVXQ010000003">
    <property type="protein sequence ID" value="KAF6121952.1"/>
    <property type="molecule type" value="Genomic_DNA"/>
</dbReference>
<gene>
    <name evidence="1" type="ORF">HJG60_018211</name>
</gene>
<dbReference type="GO" id="GO:0016757">
    <property type="term" value="F:glycosyltransferase activity"/>
    <property type="evidence" value="ECO:0007669"/>
    <property type="project" value="UniProtKB-KW"/>
</dbReference>
<evidence type="ECO:0000313" key="1">
    <source>
        <dbReference type="EMBL" id="KAF6121952.1"/>
    </source>
</evidence>
<keyword evidence="1" id="KW-0328">Glycosyltransferase</keyword>
<keyword evidence="1" id="KW-0808">Transferase</keyword>
<accession>A0A834B270</accession>
<protein>
    <submittedName>
        <fullName evidence="1">ST3 beta-galactoside alpha-2,3-sialyltransferase 6</fullName>
    </submittedName>
</protein>
<proteinExistence type="predicted"/>
<evidence type="ECO:0000313" key="2">
    <source>
        <dbReference type="Proteomes" id="UP000664940"/>
    </source>
</evidence>